<evidence type="ECO:0000256" key="2">
    <source>
        <dbReference type="SAM" id="MobiDB-lite"/>
    </source>
</evidence>
<dbReference type="KEGG" id="dwd:DSCW_09400"/>
<feature type="coiled-coil region" evidence="1">
    <location>
        <begin position="54"/>
        <end position="109"/>
    </location>
</feature>
<name>A0A5K7Z027_9BACT</name>
<reference evidence="4 5" key="1">
    <citation type="submission" date="2019-11" db="EMBL/GenBank/DDBJ databases">
        <title>Comparative genomics of hydrocarbon-degrading Desulfosarcina strains.</title>
        <authorList>
            <person name="Watanabe M."/>
            <person name="Kojima H."/>
            <person name="Fukui M."/>
        </authorList>
    </citation>
    <scope>NUCLEOTIDE SEQUENCE [LARGE SCALE GENOMIC DNA]</scope>
    <source>
        <strain evidence="4 5">PP31</strain>
    </source>
</reference>
<accession>A0A5K7Z027</accession>
<keyword evidence="3" id="KW-1133">Transmembrane helix</keyword>
<dbReference type="AlphaFoldDB" id="A0A5K7Z027"/>
<feature type="compositionally biased region" description="Low complexity" evidence="2">
    <location>
        <begin position="163"/>
        <end position="177"/>
    </location>
</feature>
<evidence type="ECO:0000313" key="4">
    <source>
        <dbReference type="EMBL" id="BBO73523.1"/>
    </source>
</evidence>
<feature type="transmembrane region" description="Helical" evidence="3">
    <location>
        <begin position="6"/>
        <end position="29"/>
    </location>
</feature>
<feature type="region of interest" description="Disordered" evidence="2">
    <location>
        <begin position="113"/>
        <end position="231"/>
    </location>
</feature>
<keyword evidence="3" id="KW-0812">Transmembrane</keyword>
<feature type="compositionally biased region" description="Polar residues" evidence="2">
    <location>
        <begin position="134"/>
        <end position="148"/>
    </location>
</feature>
<proteinExistence type="predicted"/>
<dbReference type="EMBL" id="AP021875">
    <property type="protein sequence ID" value="BBO73523.1"/>
    <property type="molecule type" value="Genomic_DNA"/>
</dbReference>
<sequence length="231" mass="23983">MGSGTVLSTGALIFASLTLLFALFAMFLGNRLSSLQSERIKAQKESVVTETTAIEEMKSSLDKAQQDLQTEKAGSIKLRKQFDAAMQELKTLKAELAKSHRTIDELKAKATVAAPSLPEPSSQSPAPVIKQGSPAATSPGLTQESLPSNAPAGQPTGKSSDSAPAVQEEQAVQPVEENAAPKPETSTPATGKPQAAIEESNIEVDPVDAGGQSPPKVQQPAVDASKPSATN</sequence>
<protein>
    <submittedName>
        <fullName evidence="4">Uncharacterized protein</fullName>
    </submittedName>
</protein>
<dbReference type="Proteomes" id="UP000427769">
    <property type="component" value="Chromosome"/>
</dbReference>
<keyword evidence="3" id="KW-0472">Membrane</keyword>
<keyword evidence="5" id="KW-1185">Reference proteome</keyword>
<evidence type="ECO:0000313" key="5">
    <source>
        <dbReference type="Proteomes" id="UP000427769"/>
    </source>
</evidence>
<evidence type="ECO:0000256" key="1">
    <source>
        <dbReference type="SAM" id="Coils"/>
    </source>
</evidence>
<keyword evidence="1" id="KW-0175">Coiled coil</keyword>
<organism evidence="4 5">
    <name type="scientific">Desulfosarcina widdelii</name>
    <dbReference type="NCBI Taxonomy" id="947919"/>
    <lineage>
        <taxon>Bacteria</taxon>
        <taxon>Pseudomonadati</taxon>
        <taxon>Thermodesulfobacteriota</taxon>
        <taxon>Desulfobacteria</taxon>
        <taxon>Desulfobacterales</taxon>
        <taxon>Desulfosarcinaceae</taxon>
        <taxon>Desulfosarcina</taxon>
    </lineage>
</organism>
<gene>
    <name evidence="4" type="ORF">DSCW_09400</name>
</gene>
<evidence type="ECO:0000256" key="3">
    <source>
        <dbReference type="SAM" id="Phobius"/>
    </source>
</evidence>